<evidence type="ECO:0000313" key="2">
    <source>
        <dbReference type="EMBL" id="CRK42136.1"/>
    </source>
</evidence>
<gene>
    <name evidence="2" type="ORF">BN1708_008670</name>
</gene>
<feature type="compositionally biased region" description="Basic and acidic residues" evidence="1">
    <location>
        <begin position="46"/>
        <end position="67"/>
    </location>
</feature>
<feature type="region of interest" description="Disordered" evidence="1">
    <location>
        <begin position="22"/>
        <end position="76"/>
    </location>
</feature>
<feature type="non-terminal residue" evidence="2">
    <location>
        <position position="104"/>
    </location>
</feature>
<dbReference type="Proteomes" id="UP000044602">
    <property type="component" value="Unassembled WGS sequence"/>
</dbReference>
<dbReference type="EMBL" id="CVQH01027305">
    <property type="protein sequence ID" value="CRK42136.1"/>
    <property type="molecule type" value="Genomic_DNA"/>
</dbReference>
<proteinExistence type="predicted"/>
<reference evidence="2 3" key="1">
    <citation type="submission" date="2015-05" db="EMBL/GenBank/DDBJ databases">
        <authorList>
            <person name="Wang D.B."/>
            <person name="Wang M."/>
        </authorList>
    </citation>
    <scope>NUCLEOTIDE SEQUENCE [LARGE SCALE GENOMIC DNA]</scope>
    <source>
        <strain evidence="2">VL1</strain>
    </source>
</reference>
<evidence type="ECO:0000313" key="3">
    <source>
        <dbReference type="Proteomes" id="UP000044602"/>
    </source>
</evidence>
<accession>A0A0G4N664</accession>
<protein>
    <submittedName>
        <fullName evidence="2">Uncharacterized protein</fullName>
    </submittedName>
</protein>
<dbReference type="AlphaFoldDB" id="A0A0G4N664"/>
<sequence length="104" mass="11857">MDIEIQQVVVNLLPTMSYTIFPPLDKDPNLQRQSGEPTSHEMLNNDIRRTVETSTADERASHEDRPPHGALPGFPSFTRKALRRAFATFFAQGGPDRRYNPEDF</sequence>
<keyword evidence="3" id="KW-1185">Reference proteome</keyword>
<name>A0A0G4N664_VERLO</name>
<organism evidence="2 3">
    <name type="scientific">Verticillium longisporum</name>
    <name type="common">Verticillium dahliae var. longisporum</name>
    <dbReference type="NCBI Taxonomy" id="100787"/>
    <lineage>
        <taxon>Eukaryota</taxon>
        <taxon>Fungi</taxon>
        <taxon>Dikarya</taxon>
        <taxon>Ascomycota</taxon>
        <taxon>Pezizomycotina</taxon>
        <taxon>Sordariomycetes</taxon>
        <taxon>Hypocreomycetidae</taxon>
        <taxon>Glomerellales</taxon>
        <taxon>Plectosphaerellaceae</taxon>
        <taxon>Verticillium</taxon>
    </lineage>
</organism>
<evidence type="ECO:0000256" key="1">
    <source>
        <dbReference type="SAM" id="MobiDB-lite"/>
    </source>
</evidence>